<dbReference type="OMA" id="WAICEDY"/>
<name>A0A813GX22_POLGL</name>
<reference evidence="1" key="1">
    <citation type="submission" date="2021-02" db="EMBL/GenBank/DDBJ databases">
        <authorList>
            <person name="Dougan E. K."/>
            <person name="Rhodes N."/>
            <person name="Thang M."/>
            <person name="Chan C."/>
        </authorList>
    </citation>
    <scope>NUCLEOTIDE SEQUENCE</scope>
</reference>
<dbReference type="OrthoDB" id="407856at2759"/>
<evidence type="ECO:0000313" key="2">
    <source>
        <dbReference type="Proteomes" id="UP000654075"/>
    </source>
</evidence>
<evidence type="ECO:0000313" key="1">
    <source>
        <dbReference type="EMBL" id="CAE8629823.1"/>
    </source>
</evidence>
<comment type="caution">
    <text evidence="1">The sequence shown here is derived from an EMBL/GenBank/DDBJ whole genome shotgun (WGS) entry which is preliminary data.</text>
</comment>
<dbReference type="AlphaFoldDB" id="A0A813GX22"/>
<protein>
    <submittedName>
        <fullName evidence="1">Uncharacterized protein</fullName>
    </submittedName>
</protein>
<keyword evidence="2" id="KW-1185">Reference proteome</keyword>
<gene>
    <name evidence="1" type="ORF">PGLA1383_LOCUS46236</name>
</gene>
<organism evidence="1 2">
    <name type="scientific">Polarella glacialis</name>
    <name type="common">Dinoflagellate</name>
    <dbReference type="NCBI Taxonomy" id="89957"/>
    <lineage>
        <taxon>Eukaryota</taxon>
        <taxon>Sar</taxon>
        <taxon>Alveolata</taxon>
        <taxon>Dinophyceae</taxon>
        <taxon>Suessiales</taxon>
        <taxon>Suessiaceae</taxon>
        <taxon>Polarella</taxon>
    </lineage>
</organism>
<sequence>MGGALGLSSLKPGAVSRCASYTALLTAVLPGSTSGSSSAGFVGQPRVESLSATCASIEFLYSGDSKSVDDVYIFAKEPFDGDFSIRWGASVKVFDVSYDISDDQYIWDEMTPQGQSVTRFRILMRELPPGRKFQVVLSDQEEALLGEGLHFSEPSAYATSDATALPPATPSHLQLHRSDPRLNFDREDKSLCVDLHWSHPHLKLSNLPDDVLFRIFIQYAGEDPRMHCEDQLMSRTRNCGASLDFVTTEMPSMFATICGLRPKREVKFIVEAFNCDSKSVSASIQAVTPPSAPSVTAWLVTQAPSQGSQAGFRPTAVIDWVPQHDDLIVGHAIYLALKSIGSMKLLCWEPHGSGRGHLELPVIHKNNTYSSDAPLLRDYALRYHVHQEQEILVATRTNGNLESPLYSFSLGEWLIIEESVKCLTSFDAVNPTYAAYPVTLSWTQEQALSLYD</sequence>
<accession>A0A813GX22</accession>
<proteinExistence type="predicted"/>
<dbReference type="Proteomes" id="UP000654075">
    <property type="component" value="Unassembled WGS sequence"/>
</dbReference>
<dbReference type="EMBL" id="CAJNNV010029723">
    <property type="protein sequence ID" value="CAE8629823.1"/>
    <property type="molecule type" value="Genomic_DNA"/>
</dbReference>